<dbReference type="EMBL" id="CP015579">
    <property type="protein sequence ID" value="ARU92967.1"/>
    <property type="molecule type" value="Genomic_DNA"/>
</dbReference>
<organism evidence="1 4">
    <name type="scientific">Tatumella citrea</name>
    <name type="common">Pantoea citrea</name>
    <dbReference type="NCBI Taxonomy" id="53336"/>
    <lineage>
        <taxon>Bacteria</taxon>
        <taxon>Pseudomonadati</taxon>
        <taxon>Pseudomonadota</taxon>
        <taxon>Gammaproteobacteria</taxon>
        <taxon>Enterobacterales</taxon>
        <taxon>Erwiniaceae</taxon>
        <taxon>Tatumella</taxon>
    </lineage>
</organism>
<reference evidence="3 4" key="1">
    <citation type="submission" date="2016-05" db="EMBL/GenBank/DDBJ databases">
        <title>Complete genome sequence of two 2,5-diketo-D-glunonic acid producing strain Tatumella citrea.</title>
        <authorList>
            <person name="Duan C."/>
            <person name="Yang J."/>
            <person name="Yang S."/>
        </authorList>
    </citation>
    <scope>NUCLEOTIDE SEQUENCE [LARGE SCALE GENOMIC DNA]</scope>
    <source>
        <strain evidence="2 3">ATCC 39140</strain>
        <strain evidence="1 4">DSM 13699</strain>
    </source>
</reference>
<evidence type="ECO:0000313" key="4">
    <source>
        <dbReference type="Proteomes" id="UP000195814"/>
    </source>
</evidence>
<dbReference type="KEGG" id="tci:A7K98_03630"/>
<proteinExistence type="predicted"/>
<evidence type="ECO:0000313" key="3">
    <source>
        <dbReference type="Proteomes" id="UP000195729"/>
    </source>
</evidence>
<dbReference type="EMBL" id="CP015581">
    <property type="protein sequence ID" value="ARU97006.1"/>
    <property type="molecule type" value="Genomic_DNA"/>
</dbReference>
<evidence type="ECO:0000313" key="2">
    <source>
        <dbReference type="EMBL" id="ARU97006.1"/>
    </source>
</evidence>
<keyword evidence="3" id="KW-1185">Reference proteome</keyword>
<dbReference type="Proteomes" id="UP000195729">
    <property type="component" value="Chromosome"/>
</dbReference>
<sequence>MQMYYTFAVAAFWRTGTAGVPEYTAACPFMWQFRATIVRHFLWIQYLWLNGCYDLLKIITIFPETFRENEY</sequence>
<accession>A0A1Y0LFY0</accession>
<dbReference type="AlphaFoldDB" id="A0A1Y0LFY0"/>
<evidence type="ECO:0000313" key="1">
    <source>
        <dbReference type="EMBL" id="ARU92967.1"/>
    </source>
</evidence>
<dbReference type="Proteomes" id="UP000195814">
    <property type="component" value="Chromosome"/>
</dbReference>
<name>A0A1Y0LFY0_TATCI</name>
<gene>
    <name evidence="1" type="ORF">A7K98_03630</name>
    <name evidence="2" type="ORF">A7K99_03630</name>
</gene>
<protein>
    <submittedName>
        <fullName evidence="1">Uncharacterized protein</fullName>
    </submittedName>
</protein>